<feature type="compositionally biased region" description="Acidic residues" evidence="1">
    <location>
        <begin position="55"/>
        <end position="86"/>
    </location>
</feature>
<feature type="compositionally biased region" description="Low complexity" evidence="1">
    <location>
        <begin position="35"/>
        <end position="50"/>
    </location>
</feature>
<dbReference type="Proteomes" id="UP000784294">
    <property type="component" value="Unassembled WGS sequence"/>
</dbReference>
<feature type="region of interest" description="Disordered" evidence="1">
    <location>
        <begin position="1"/>
        <end position="112"/>
    </location>
</feature>
<feature type="compositionally biased region" description="Basic and acidic residues" evidence="1">
    <location>
        <begin position="94"/>
        <end position="112"/>
    </location>
</feature>
<sequence length="186" mass="21488">MDDESQHHSREEPDDQTHTDSMDRNPQKHFGRFVSISKSSKSISLSNRSLRLYDDIDEDSDIDDVDGLSQEDEGREEGEASSDEEELLSHSTISRREKISNQSKNLDDSDHFRRVLLEQVEARYRKRLTEKQVKRQQHSRKVDTSLFALPPPRSKFDSSPENTSNSRRDHSQPLNDPGDNKGISCY</sequence>
<gene>
    <name evidence="2" type="ORF">PXEA_LOCUS21032</name>
</gene>
<feature type="compositionally biased region" description="Basic and acidic residues" evidence="1">
    <location>
        <begin position="1"/>
        <end position="26"/>
    </location>
</feature>
<dbReference type="AlphaFoldDB" id="A0A448X461"/>
<proteinExistence type="predicted"/>
<reference evidence="2" key="1">
    <citation type="submission" date="2018-11" db="EMBL/GenBank/DDBJ databases">
        <authorList>
            <consortium name="Pathogen Informatics"/>
        </authorList>
    </citation>
    <scope>NUCLEOTIDE SEQUENCE</scope>
</reference>
<protein>
    <submittedName>
        <fullName evidence="2">Uncharacterized protein</fullName>
    </submittedName>
</protein>
<dbReference type="EMBL" id="CAAALY010088327">
    <property type="protein sequence ID" value="VEL27592.1"/>
    <property type="molecule type" value="Genomic_DNA"/>
</dbReference>
<evidence type="ECO:0000256" key="1">
    <source>
        <dbReference type="SAM" id="MobiDB-lite"/>
    </source>
</evidence>
<organism evidence="2 3">
    <name type="scientific">Protopolystoma xenopodis</name>
    <dbReference type="NCBI Taxonomy" id="117903"/>
    <lineage>
        <taxon>Eukaryota</taxon>
        <taxon>Metazoa</taxon>
        <taxon>Spiralia</taxon>
        <taxon>Lophotrochozoa</taxon>
        <taxon>Platyhelminthes</taxon>
        <taxon>Monogenea</taxon>
        <taxon>Polyopisthocotylea</taxon>
        <taxon>Polystomatidea</taxon>
        <taxon>Polystomatidae</taxon>
        <taxon>Protopolystoma</taxon>
    </lineage>
</organism>
<evidence type="ECO:0000313" key="2">
    <source>
        <dbReference type="EMBL" id="VEL27592.1"/>
    </source>
</evidence>
<keyword evidence="3" id="KW-1185">Reference proteome</keyword>
<name>A0A448X461_9PLAT</name>
<evidence type="ECO:0000313" key="3">
    <source>
        <dbReference type="Proteomes" id="UP000784294"/>
    </source>
</evidence>
<feature type="region of interest" description="Disordered" evidence="1">
    <location>
        <begin position="126"/>
        <end position="186"/>
    </location>
</feature>
<comment type="caution">
    <text evidence="2">The sequence shown here is derived from an EMBL/GenBank/DDBJ whole genome shotgun (WGS) entry which is preliminary data.</text>
</comment>
<accession>A0A448X461</accession>